<protein>
    <submittedName>
        <fullName evidence="2">Cupin domain-containing protein</fullName>
    </submittedName>
</protein>
<evidence type="ECO:0000313" key="3">
    <source>
        <dbReference type="Proteomes" id="UP000279275"/>
    </source>
</evidence>
<dbReference type="Proteomes" id="UP000279275">
    <property type="component" value="Unassembled WGS sequence"/>
</dbReference>
<sequence length="231" mass="24291">MSDDLPEDQPTVNRRSALGAGAAALGGAALGAGLTAAAACADTTPSTLPSASEVDANLNRSTHLFHLTAASPDRFDGGTLQGAHEQNFPVLAGQNGAAYFVRLEPGGIREPHWHPTAWELNYHISGTAKWTLLGTHPDGSYRTDVFEAHAGDLVFAPQGFFHYFENARTDAPLELLIVFNTSAPETSDDIGLLAAMNSMPRDVTASVLGVPVSALAAIPTEIKPVVITTRH</sequence>
<dbReference type="GO" id="GO:0030145">
    <property type="term" value="F:manganese ion binding"/>
    <property type="evidence" value="ECO:0007669"/>
    <property type="project" value="InterPro"/>
</dbReference>
<dbReference type="Gene3D" id="2.60.120.10">
    <property type="entry name" value="Jelly Rolls"/>
    <property type="match status" value="1"/>
</dbReference>
<keyword evidence="3" id="KW-1185">Reference proteome</keyword>
<name>A0A3M2KTL2_9NOCA</name>
<dbReference type="InterPro" id="IPR011051">
    <property type="entry name" value="RmlC_Cupin_sf"/>
</dbReference>
<proteinExistence type="predicted"/>
<dbReference type="InterPro" id="IPR019780">
    <property type="entry name" value="Germin_Mn-BS"/>
</dbReference>
<comment type="caution">
    <text evidence="2">The sequence shown here is derived from an EMBL/GenBank/DDBJ whole genome shotgun (WGS) entry which is preliminary data.</text>
</comment>
<reference evidence="2 3" key="1">
    <citation type="submission" date="2018-10" db="EMBL/GenBank/DDBJ databases">
        <title>Isolation from cow dung.</title>
        <authorList>
            <person name="Ling L."/>
        </authorList>
    </citation>
    <scope>NUCLEOTIDE SEQUENCE [LARGE SCALE GENOMIC DNA]</scope>
    <source>
        <strain evidence="2 3">NEAU-LL90</strain>
    </source>
</reference>
<accession>A0A3M2KTL2</accession>
<dbReference type="RefSeq" id="WP_122191146.1">
    <property type="nucleotide sequence ID" value="NZ_RFFH01000017.1"/>
</dbReference>
<dbReference type="EMBL" id="RFFH01000017">
    <property type="protein sequence ID" value="RMI28982.1"/>
    <property type="molecule type" value="Genomic_DNA"/>
</dbReference>
<dbReference type="OrthoDB" id="1973590at2"/>
<dbReference type="SUPFAM" id="SSF51182">
    <property type="entry name" value="RmlC-like cupins"/>
    <property type="match status" value="1"/>
</dbReference>
<dbReference type="AlphaFoldDB" id="A0A3M2KTL2"/>
<dbReference type="PROSITE" id="PS51318">
    <property type="entry name" value="TAT"/>
    <property type="match status" value="1"/>
</dbReference>
<evidence type="ECO:0000313" key="2">
    <source>
        <dbReference type="EMBL" id="RMI28982.1"/>
    </source>
</evidence>
<dbReference type="Pfam" id="PF00190">
    <property type="entry name" value="Cupin_1"/>
    <property type="match status" value="1"/>
</dbReference>
<dbReference type="CDD" id="cd20306">
    <property type="entry name" value="cupin_OxDC-like"/>
    <property type="match status" value="1"/>
</dbReference>
<dbReference type="InterPro" id="IPR006045">
    <property type="entry name" value="Cupin_1"/>
</dbReference>
<dbReference type="SMART" id="SM00835">
    <property type="entry name" value="Cupin_1"/>
    <property type="match status" value="1"/>
</dbReference>
<gene>
    <name evidence="2" type="ORF">EBN03_28010</name>
</gene>
<evidence type="ECO:0000259" key="1">
    <source>
        <dbReference type="SMART" id="SM00835"/>
    </source>
</evidence>
<dbReference type="PROSITE" id="PS00725">
    <property type="entry name" value="GERMIN"/>
    <property type="match status" value="1"/>
</dbReference>
<feature type="domain" description="Cupin type-1" evidence="1">
    <location>
        <begin position="65"/>
        <end position="216"/>
    </location>
</feature>
<dbReference type="InterPro" id="IPR006311">
    <property type="entry name" value="TAT_signal"/>
</dbReference>
<organism evidence="2 3">
    <name type="scientific">Nocardia stercoris</name>
    <dbReference type="NCBI Taxonomy" id="2483361"/>
    <lineage>
        <taxon>Bacteria</taxon>
        <taxon>Bacillati</taxon>
        <taxon>Actinomycetota</taxon>
        <taxon>Actinomycetes</taxon>
        <taxon>Mycobacteriales</taxon>
        <taxon>Nocardiaceae</taxon>
        <taxon>Nocardia</taxon>
    </lineage>
</organism>
<dbReference type="InterPro" id="IPR014710">
    <property type="entry name" value="RmlC-like_jellyroll"/>
</dbReference>